<dbReference type="PROSITE" id="PS50297">
    <property type="entry name" value="ANK_REP_REGION"/>
    <property type="match status" value="7"/>
</dbReference>
<dbReference type="InterPro" id="IPR002110">
    <property type="entry name" value="Ankyrin_rpt"/>
</dbReference>
<feature type="repeat" description="ANK" evidence="3">
    <location>
        <begin position="461"/>
        <end position="494"/>
    </location>
</feature>
<evidence type="ECO:0000256" key="4">
    <source>
        <dbReference type="SAM" id="MobiDB-lite"/>
    </source>
</evidence>
<name>A0AA90NP15_9GAMM</name>
<feature type="repeat" description="ANK" evidence="3">
    <location>
        <begin position="495"/>
        <end position="528"/>
    </location>
</feature>
<keyword evidence="2 3" id="KW-0040">ANK repeat</keyword>
<evidence type="ECO:0000256" key="2">
    <source>
        <dbReference type="ARBA" id="ARBA00023043"/>
    </source>
</evidence>
<dbReference type="Gene3D" id="1.25.40.20">
    <property type="entry name" value="Ankyrin repeat-containing domain"/>
    <property type="match status" value="4"/>
</dbReference>
<dbReference type="Pfam" id="PF12796">
    <property type="entry name" value="Ank_2"/>
    <property type="match status" value="4"/>
</dbReference>
<dbReference type="GO" id="GO:0006396">
    <property type="term" value="P:RNA processing"/>
    <property type="evidence" value="ECO:0007669"/>
    <property type="project" value="TreeGrafter"/>
</dbReference>
<evidence type="ECO:0000256" key="1">
    <source>
        <dbReference type="ARBA" id="ARBA00022737"/>
    </source>
</evidence>
<proteinExistence type="predicted"/>
<keyword evidence="7" id="KW-1185">Reference proteome</keyword>
<dbReference type="GO" id="GO:0003723">
    <property type="term" value="F:RNA binding"/>
    <property type="evidence" value="ECO:0007669"/>
    <property type="project" value="TreeGrafter"/>
</dbReference>
<dbReference type="SUPFAM" id="SSF48403">
    <property type="entry name" value="Ankyrin repeat"/>
    <property type="match status" value="2"/>
</dbReference>
<feature type="repeat" description="ANK" evidence="3">
    <location>
        <begin position="529"/>
        <end position="562"/>
    </location>
</feature>
<evidence type="ECO:0000313" key="6">
    <source>
        <dbReference type="EMBL" id="MDP0590162.1"/>
    </source>
</evidence>
<dbReference type="Proteomes" id="UP001178148">
    <property type="component" value="Unassembled WGS sequence"/>
</dbReference>
<dbReference type="AlphaFoldDB" id="A0AA90NP15"/>
<keyword evidence="1" id="KW-0677">Repeat</keyword>
<gene>
    <name evidence="6" type="ORF">QS748_13630</name>
</gene>
<keyword evidence="5" id="KW-1133">Transmembrane helix</keyword>
<feature type="repeat" description="ANK" evidence="3">
    <location>
        <begin position="733"/>
        <end position="766"/>
    </location>
</feature>
<dbReference type="PANTHER" id="PTHR24141:SF1">
    <property type="entry name" value="2-5A-DEPENDENT RIBONUCLEASE"/>
    <property type="match status" value="1"/>
</dbReference>
<keyword evidence="5" id="KW-0812">Transmembrane</keyword>
<sequence>MQCLDYLLRKNIITYVLPVIFCIFISGKTFAATVTITIEDCHKIYTYLKNLYDPSNKKEYPEQLVDHLRKVCINIFDKNLPEKERIKLKEIHHILLSIEVHPDLPATTVIPFQYKDTLWRYIAYKQQNEVIVMINFFLALLQKTEEEGCSKMHQALQLCMHTSNLQRFVTHIKAECMPPQALSSRKQLGFIADPLVQADSACSSTLGRDEPSNAGNAEGVGITSARSIRSTRSRTRGMSNQPGSSGGILPMSRKRKISFVTEEANTVGFEKTENAKVPAQRQNICGVLDIKTDEDMDDATQLCGSSLATKDRRISNNDDTCRPLHDAVKNNDIESFNEILEKDNSQINLQDQYGLTILHHVCNYDAAEHITYGAAEHITALLEKGADVNLQDVNDRTPLHYASIYGTVAHITALLEKGGVDVNLGDMYQLRPIHYAIKRSKTEILTALLNNSYTEPTGFGEGVTPLHYAMRYGTTEHVTVLLESKHYSVNILDDNSLTPLHCAILRGTEEMVTTLLNRVEIDVNLQNEQGLTPLHYAIRWGIKEMVTALLKRVEIDVNLKDKGGLMPLHYAIQWGTEQMVTALLERVEIDVNLKDKGGLTPLHYAILWGTDQMVTALLNGVEIDVNLKNDEGLTPLHYAIRWGTDQMVTALLNGVEIDVNLQDDEDLTPLHYAIKNKKTEYVAALLAKSGIDVNLQGKHGWTPLHSTIRWDAIEQFKTLLAKNDTDVNLQNEKGVTPLHYACRHGTKEQITALLAKDGIKINSQNHRGWTPLHYAAEYGNVEFVKQLLADEHIDPTITTFAEETALMLAGKGVYKACIDLLK</sequence>
<organism evidence="6 7">
    <name type="scientific">Candidatus Endonucleibacter bathymodioli</name>
    <dbReference type="NCBI Taxonomy" id="539814"/>
    <lineage>
        <taxon>Bacteria</taxon>
        <taxon>Pseudomonadati</taxon>
        <taxon>Pseudomonadota</taxon>
        <taxon>Gammaproteobacteria</taxon>
        <taxon>Oceanospirillales</taxon>
        <taxon>Endozoicomonadaceae</taxon>
        <taxon>Candidatus Endonucleibacter</taxon>
    </lineage>
</organism>
<feature type="repeat" description="ANK" evidence="3">
    <location>
        <begin position="597"/>
        <end position="630"/>
    </location>
</feature>
<evidence type="ECO:0000256" key="5">
    <source>
        <dbReference type="SAM" id="Phobius"/>
    </source>
</evidence>
<dbReference type="SMART" id="SM00248">
    <property type="entry name" value="ANK"/>
    <property type="match status" value="14"/>
</dbReference>
<dbReference type="Pfam" id="PF00023">
    <property type="entry name" value="Ank"/>
    <property type="match status" value="1"/>
</dbReference>
<dbReference type="InterPro" id="IPR036770">
    <property type="entry name" value="Ankyrin_rpt-contain_sf"/>
</dbReference>
<feature type="repeat" description="ANK" evidence="3">
    <location>
        <begin position="631"/>
        <end position="664"/>
    </location>
</feature>
<dbReference type="PANTHER" id="PTHR24141">
    <property type="entry name" value="2-5A-DEPENDENT RIBONUCLEASE"/>
    <property type="match status" value="1"/>
</dbReference>
<feature type="region of interest" description="Disordered" evidence="4">
    <location>
        <begin position="203"/>
        <end position="250"/>
    </location>
</feature>
<reference evidence="6 7" key="1">
    <citation type="journal article" date="2023" name="bioRxiv">
        <title>An intranuclear bacterial parasite of deep-sea mussels expresses apoptosis inhibitors acquired from its host.</title>
        <authorList>
            <person name="Gonzalez Porras M.A."/>
            <person name="Assie A."/>
            <person name="Tietjen M."/>
            <person name="Violette M."/>
            <person name="Kleiner M."/>
            <person name="Gruber-Vodicka H."/>
            <person name="Dubilier N."/>
            <person name="Leisch N."/>
        </authorList>
    </citation>
    <scope>NUCLEOTIDE SEQUENCE [LARGE SCALE GENOMIC DNA]</scope>
    <source>
        <strain evidence="6">IAP13</strain>
    </source>
</reference>
<feature type="repeat" description="ANK" evidence="3">
    <location>
        <begin position="563"/>
        <end position="596"/>
    </location>
</feature>
<accession>A0AA90NP15</accession>
<keyword evidence="5" id="KW-0472">Membrane</keyword>
<protein>
    <submittedName>
        <fullName evidence="6">Ankyrin repeat domain-containing protein</fullName>
    </submittedName>
</protein>
<evidence type="ECO:0000313" key="7">
    <source>
        <dbReference type="Proteomes" id="UP001178148"/>
    </source>
</evidence>
<evidence type="ECO:0000256" key="3">
    <source>
        <dbReference type="PROSITE-ProRule" id="PRU00023"/>
    </source>
</evidence>
<dbReference type="EMBL" id="JASXSV010000032">
    <property type="protein sequence ID" value="MDP0590162.1"/>
    <property type="molecule type" value="Genomic_DNA"/>
</dbReference>
<feature type="transmembrane region" description="Helical" evidence="5">
    <location>
        <begin position="12"/>
        <end position="31"/>
    </location>
</feature>
<feature type="repeat" description="ANK" evidence="3">
    <location>
        <begin position="394"/>
        <end position="427"/>
    </location>
</feature>
<dbReference type="GO" id="GO:0004540">
    <property type="term" value="F:RNA nuclease activity"/>
    <property type="evidence" value="ECO:0007669"/>
    <property type="project" value="TreeGrafter"/>
</dbReference>
<feature type="repeat" description="ANK" evidence="3">
    <location>
        <begin position="665"/>
        <end position="698"/>
    </location>
</feature>
<comment type="caution">
    <text evidence="6">The sequence shown here is derived from an EMBL/GenBank/DDBJ whole genome shotgun (WGS) entry which is preliminary data.</text>
</comment>
<feature type="repeat" description="ANK" evidence="3">
    <location>
        <begin position="767"/>
        <end position="788"/>
    </location>
</feature>
<dbReference type="PROSITE" id="PS50088">
    <property type="entry name" value="ANK_REPEAT"/>
    <property type="match status" value="10"/>
</dbReference>